<dbReference type="PANTHER" id="PTHR38773">
    <property type="entry name" value="PROTEIN SPRT"/>
    <property type="match status" value="1"/>
</dbReference>
<evidence type="ECO:0000256" key="2">
    <source>
        <dbReference type="ARBA" id="ARBA00006591"/>
    </source>
</evidence>
<dbReference type="HAMAP" id="MF_00746">
    <property type="entry name" value="SprT"/>
    <property type="match status" value="1"/>
</dbReference>
<dbReference type="InterPro" id="IPR006640">
    <property type="entry name" value="SprT-like_domain"/>
</dbReference>
<evidence type="ECO:0000256" key="6">
    <source>
        <dbReference type="ARBA" id="ARBA00022833"/>
    </source>
</evidence>
<dbReference type="PANTHER" id="PTHR38773:SF1">
    <property type="entry name" value="PROTEIN SPRT"/>
    <property type="match status" value="1"/>
</dbReference>
<proteinExistence type="inferred from homology"/>
<dbReference type="InterPro" id="IPR035240">
    <property type="entry name" value="SprT_Zn_ribbon"/>
</dbReference>
<evidence type="ECO:0000256" key="7">
    <source>
        <dbReference type="HAMAP-Rule" id="MF_00746"/>
    </source>
</evidence>
<comment type="caution">
    <text evidence="9">The sequence shown here is derived from an EMBL/GenBank/DDBJ whole genome shotgun (WGS) entry which is preliminary data.</text>
</comment>
<dbReference type="Proteomes" id="UP001238540">
    <property type="component" value="Unassembled WGS sequence"/>
</dbReference>
<keyword evidence="9" id="KW-0482">Metalloprotease</keyword>
<dbReference type="Pfam" id="PF10263">
    <property type="entry name" value="SprT-like"/>
    <property type="match status" value="1"/>
</dbReference>
<name>A0ABT8BR93_9VIBR</name>
<sequence length="165" mass="19203">MDWELNYRTQRVICNCLNAATKAFNRSFPAPTINFKLRGKTAGKAYLQLNEIRINPILFSENQQAFLTEVIPHEIAHLITYQVYGHVKPHGKEWRGIMESIFDVPARTTHCFSTTSVQGKTFEYRCSCSQYPLSIRRHNKVLRDQAHYRCQQCQHPLIFTGKQLS</sequence>
<feature type="binding site" evidence="7">
    <location>
        <position position="77"/>
    </location>
    <ligand>
        <name>Zn(2+)</name>
        <dbReference type="ChEBI" id="CHEBI:29105"/>
    </ligand>
</feature>
<gene>
    <name evidence="7" type="primary">sprT</name>
    <name evidence="9" type="ORF">QWZ16_04445</name>
</gene>
<accession>A0ABT8BR93</accession>
<organism evidence="9 10">
    <name type="scientific">Vibrio ostreicida</name>
    <dbReference type="NCBI Taxonomy" id="526588"/>
    <lineage>
        <taxon>Bacteria</taxon>
        <taxon>Pseudomonadati</taxon>
        <taxon>Pseudomonadota</taxon>
        <taxon>Gammaproteobacteria</taxon>
        <taxon>Vibrionales</taxon>
        <taxon>Vibrionaceae</taxon>
        <taxon>Vibrio</taxon>
    </lineage>
</organism>
<evidence type="ECO:0000313" key="10">
    <source>
        <dbReference type="Proteomes" id="UP001238540"/>
    </source>
</evidence>
<protein>
    <recommendedName>
        <fullName evidence="3 7">Protein SprT</fullName>
    </recommendedName>
</protein>
<dbReference type="RefSeq" id="WP_170883764.1">
    <property type="nucleotide sequence ID" value="NZ_JABEYA020000024.1"/>
</dbReference>
<feature type="binding site" evidence="7">
    <location>
        <position position="73"/>
    </location>
    <ligand>
        <name>Zn(2+)</name>
        <dbReference type="ChEBI" id="CHEBI:29105"/>
    </ligand>
</feature>
<comment type="similarity">
    <text evidence="2 7">Belongs to the SprT family.</text>
</comment>
<keyword evidence="9" id="KW-0378">Hydrolase</keyword>
<keyword evidence="9" id="KW-0645">Protease</keyword>
<dbReference type="NCBIfam" id="NF003421">
    <property type="entry name" value="PRK04860.1"/>
    <property type="match status" value="1"/>
</dbReference>
<dbReference type="InterPro" id="IPR023483">
    <property type="entry name" value="Uncharacterised_SprT"/>
</dbReference>
<evidence type="ECO:0000256" key="4">
    <source>
        <dbReference type="ARBA" id="ARBA00022490"/>
    </source>
</evidence>
<comment type="cofactor">
    <cofactor evidence="7">
        <name>Zn(2+)</name>
        <dbReference type="ChEBI" id="CHEBI:29105"/>
    </cofactor>
    <text evidence="7">Binds 1 zinc ion.</text>
</comment>
<evidence type="ECO:0000313" key="9">
    <source>
        <dbReference type="EMBL" id="MDN3608974.1"/>
    </source>
</evidence>
<evidence type="ECO:0000256" key="1">
    <source>
        <dbReference type="ARBA" id="ARBA00004496"/>
    </source>
</evidence>
<keyword evidence="6 7" id="KW-0862">Zinc</keyword>
<evidence type="ECO:0000256" key="3">
    <source>
        <dbReference type="ARBA" id="ARBA00020082"/>
    </source>
</evidence>
<comment type="subcellular location">
    <subcellularLocation>
        <location evidence="1 7">Cytoplasm</location>
    </subcellularLocation>
</comment>
<dbReference type="GO" id="GO:0008237">
    <property type="term" value="F:metallopeptidase activity"/>
    <property type="evidence" value="ECO:0007669"/>
    <property type="project" value="UniProtKB-KW"/>
</dbReference>
<feature type="active site" evidence="7">
    <location>
        <position position="74"/>
    </location>
</feature>
<keyword evidence="5 7" id="KW-0479">Metal-binding</keyword>
<reference evidence="10" key="1">
    <citation type="journal article" date="2019" name="Int. J. Syst. Evol. Microbiol.">
        <title>The Global Catalogue of Microorganisms (GCM) 10K type strain sequencing project: providing services to taxonomists for standard genome sequencing and annotation.</title>
        <authorList>
            <consortium name="The Broad Institute Genomics Platform"/>
            <consortium name="The Broad Institute Genome Sequencing Center for Infectious Disease"/>
            <person name="Wu L."/>
            <person name="Ma J."/>
        </authorList>
    </citation>
    <scope>NUCLEOTIDE SEQUENCE [LARGE SCALE GENOMIC DNA]</scope>
    <source>
        <strain evidence="10">CECT 7398</strain>
    </source>
</reference>
<dbReference type="EMBL" id="JAUFQC010000001">
    <property type="protein sequence ID" value="MDN3608974.1"/>
    <property type="molecule type" value="Genomic_DNA"/>
</dbReference>
<dbReference type="SMART" id="SM00731">
    <property type="entry name" value="SprT"/>
    <property type="match status" value="1"/>
</dbReference>
<evidence type="ECO:0000256" key="5">
    <source>
        <dbReference type="ARBA" id="ARBA00022723"/>
    </source>
</evidence>
<keyword evidence="10" id="KW-1185">Reference proteome</keyword>
<evidence type="ECO:0000259" key="8">
    <source>
        <dbReference type="SMART" id="SM00731"/>
    </source>
</evidence>
<feature type="domain" description="SprT-like" evidence="8">
    <location>
        <begin position="11"/>
        <end position="160"/>
    </location>
</feature>
<dbReference type="Pfam" id="PF17283">
    <property type="entry name" value="Zn_ribbon_SprT"/>
    <property type="match status" value="1"/>
</dbReference>
<keyword evidence="4 7" id="KW-0963">Cytoplasm</keyword>